<dbReference type="Gene3D" id="3.40.50.300">
    <property type="entry name" value="P-loop containing nucleotide triphosphate hydrolases"/>
    <property type="match status" value="1"/>
</dbReference>
<keyword evidence="1" id="KW-0677">Repeat</keyword>
<evidence type="ECO:0000259" key="3">
    <source>
        <dbReference type="Pfam" id="PF13191"/>
    </source>
</evidence>
<dbReference type="InterPro" id="IPR011990">
    <property type="entry name" value="TPR-like_helical_dom_sf"/>
</dbReference>
<dbReference type="SUPFAM" id="SSF48452">
    <property type="entry name" value="TPR-like"/>
    <property type="match status" value="3"/>
</dbReference>
<feature type="repeat" description="TPR" evidence="2">
    <location>
        <begin position="1335"/>
        <end position="1368"/>
    </location>
</feature>
<proteinExistence type="predicted"/>
<organism evidence="5 6">
    <name type="scientific">Streptomyces cellulosae</name>
    <dbReference type="NCBI Taxonomy" id="1968"/>
    <lineage>
        <taxon>Bacteria</taxon>
        <taxon>Bacillati</taxon>
        <taxon>Actinomycetota</taxon>
        <taxon>Actinomycetes</taxon>
        <taxon>Kitasatosporales</taxon>
        <taxon>Streptomycetaceae</taxon>
        <taxon>Streptomyces</taxon>
    </lineage>
</organism>
<dbReference type="InterPro" id="IPR051191">
    <property type="entry name" value="DCAF12"/>
</dbReference>
<sequence>MGQFIRQTRPLFVSSTFDDFHSERDLLASIIFPELAERLRHRRYELEPIDLRLGVDTLIHTDEAAKSRLILQVCLQEIARSRPFVLGLIGDRYGWKVPDELARRAAEESGFEGPTDGRSMTELELHFGILQERARGLVGSRVYVRELDLSGAPDDVRTRFVDSGQGVERLGELKDCFSEQLGPERFRTYPAVWDPRQRRVDGLADFRAMVTEDLWRDLDAATSGTRTVAVDWEARERDVLDEFFHHSSADFVGRTSLLRELQSFVTTRQTTPICAVTGVPGAGKSSLAAELARRLRAADEALVLDHAAGISGDAGSVDVMLRRWLLQLSGESRPASVDALTGADLEHAFARALTQAARQRPVAVIVDALNEFEQSTRARRMTWIPPIWPRAAKLIFTAGPGADVDSVIHRTGALRREIPPLGPHEAAELVDAIYRRYRRNVNQGIKQTILEKRTADGSPAHGSPLWLELVCQEMNLLDAQHFEGTARFPGRADERLTAMQRTVADEFPSTPPEMYLRMMRRAEKVAGMAISVSTGFGGQQGSEWLRSLMQMLALGRQGWRESDLRAILCSLTGVEWNDLLFSSVRRVFRGHLVQRGSAGQWDFSHSQFRAAAQRAYELPPSRRQDLHLRIAAHLTALHPDDVHRQRELMHHLVGADDRLGAAQLYARSQPSTGLARSATESLAARYHAGPDGGPWLSRLLEQEGLGFFERLQLGHMMLRALDDRLMSDGVGADERRLLLEQIRASAAAASESAATPERRRMAERQHAVALLRLADLAMDAGDHAAAKQLYEHVVDINHQAARATAALPVAQFDFAIALERLGTVALHEGQPDEAKQRFNECATILEQLIAEGPLSLDEVCTAYCTVLESLAELSLHEGDTTTAQTHFEQMAALEPHLDDREQLITHQIRVQANMARLAVSSDRLSEAHRLYSMAEDTARRAAEEAPESVESQKRWLDIQSHLGDVELARRRLAQATHWYGQALEGLQRLAASLPDDVPTQQQLAAALARYGDALMKGKAPEAAHAVFRRSFEIRSRISTLLPHDVRALRELGLAYERMASLPSIRPEDAVDCLQRSVEIYKQLKVTRPAGEVENRTLAIALFNLAREMMRIEGRELEGHRILSDAHGLLSDLRARGVTVHPDGKRVLSLLDTMFGGSGRWTHPVQPGDKAAYAEINVRGKLGEQALMRGNFDTAEEEYGKALQLARSIGHPPSIARAMGSLGHVAFTRRRPQQAMELLDAAAEYARSHNLAVEEDVTLSLLARLYAITGDIERGLRTTLERVDVARRADNVRGLGSALGTAAEYYMNALQFDRALPLLREAVDLFGQYRMDSELADAYLYLGQTLLELGHYEAAADALLQHIALSQTPDLAAQVNVGPMLAASGRLDEAIEQASRALTRIEAEGSGPVEAVRRFIAECVRQRDAPPPASP</sequence>
<evidence type="ECO:0000313" key="6">
    <source>
        <dbReference type="Proteomes" id="UP001612415"/>
    </source>
</evidence>
<protein>
    <submittedName>
        <fullName evidence="5">AAA family ATPase</fullName>
    </submittedName>
</protein>
<dbReference type="InterPro" id="IPR019734">
    <property type="entry name" value="TPR_rpt"/>
</dbReference>
<evidence type="ECO:0000259" key="4">
    <source>
        <dbReference type="Pfam" id="PF13271"/>
    </source>
</evidence>
<keyword evidence="2" id="KW-0802">TPR repeat</keyword>
<dbReference type="EMBL" id="JBITDC010000017">
    <property type="protein sequence ID" value="MFI5679851.1"/>
    <property type="molecule type" value="Genomic_DNA"/>
</dbReference>
<comment type="caution">
    <text evidence="5">The sequence shown here is derived from an EMBL/GenBank/DDBJ whole genome shotgun (WGS) entry which is preliminary data.</text>
</comment>
<dbReference type="Gene3D" id="1.25.40.10">
    <property type="entry name" value="Tetratricopeptide repeat domain"/>
    <property type="match status" value="3"/>
</dbReference>
<feature type="domain" description="DUF4062" evidence="4">
    <location>
        <begin position="12"/>
        <end position="124"/>
    </location>
</feature>
<dbReference type="InterPro" id="IPR025139">
    <property type="entry name" value="DUF4062"/>
</dbReference>
<feature type="domain" description="Orc1-like AAA ATPase" evidence="3">
    <location>
        <begin position="251"/>
        <end position="378"/>
    </location>
</feature>
<gene>
    <name evidence="5" type="ORF">ACIA8P_35360</name>
</gene>
<evidence type="ECO:0000256" key="1">
    <source>
        <dbReference type="ARBA" id="ARBA00022737"/>
    </source>
</evidence>
<name>A0ABW7YBT1_STRCE</name>
<dbReference type="Pfam" id="PF13271">
    <property type="entry name" value="DUF4062"/>
    <property type="match status" value="1"/>
</dbReference>
<evidence type="ECO:0000256" key="2">
    <source>
        <dbReference type="PROSITE-ProRule" id="PRU00339"/>
    </source>
</evidence>
<dbReference type="RefSeq" id="WP_398660273.1">
    <property type="nucleotide sequence ID" value="NZ_JBITDC010000017.1"/>
</dbReference>
<dbReference type="Pfam" id="PF13191">
    <property type="entry name" value="AAA_16"/>
    <property type="match status" value="1"/>
</dbReference>
<dbReference type="PANTHER" id="PTHR19860:SF40">
    <property type="entry name" value="WD40 REPEAT-CONTAINING PROTEIN"/>
    <property type="match status" value="1"/>
</dbReference>
<dbReference type="PANTHER" id="PTHR19860">
    <property type="entry name" value="DDB1- AND CUL4-ASSOCIATED FACTOR 12-RELATED"/>
    <property type="match status" value="1"/>
</dbReference>
<dbReference type="Pfam" id="PF13181">
    <property type="entry name" value="TPR_8"/>
    <property type="match status" value="1"/>
</dbReference>
<dbReference type="InterPro" id="IPR027417">
    <property type="entry name" value="P-loop_NTPase"/>
</dbReference>
<accession>A0ABW7YBT1</accession>
<keyword evidence="6" id="KW-1185">Reference proteome</keyword>
<dbReference type="PROSITE" id="PS50005">
    <property type="entry name" value="TPR"/>
    <property type="match status" value="1"/>
</dbReference>
<evidence type="ECO:0000313" key="5">
    <source>
        <dbReference type="EMBL" id="MFI5679851.1"/>
    </source>
</evidence>
<dbReference type="SUPFAM" id="SSF52540">
    <property type="entry name" value="P-loop containing nucleoside triphosphate hydrolases"/>
    <property type="match status" value="1"/>
</dbReference>
<dbReference type="SMART" id="SM00028">
    <property type="entry name" value="TPR"/>
    <property type="match status" value="9"/>
</dbReference>
<dbReference type="Proteomes" id="UP001612415">
    <property type="component" value="Unassembled WGS sequence"/>
</dbReference>
<reference evidence="5 6" key="1">
    <citation type="submission" date="2024-10" db="EMBL/GenBank/DDBJ databases">
        <title>The Natural Products Discovery Center: Release of the First 8490 Sequenced Strains for Exploring Actinobacteria Biosynthetic Diversity.</title>
        <authorList>
            <person name="Kalkreuter E."/>
            <person name="Kautsar S.A."/>
            <person name="Yang D."/>
            <person name="Bader C.D."/>
            <person name="Teijaro C.N."/>
            <person name="Fluegel L."/>
            <person name="Davis C.M."/>
            <person name="Simpson J.R."/>
            <person name="Lauterbach L."/>
            <person name="Steele A.D."/>
            <person name="Gui C."/>
            <person name="Meng S."/>
            <person name="Li G."/>
            <person name="Viehrig K."/>
            <person name="Ye F."/>
            <person name="Su P."/>
            <person name="Kiefer A.F."/>
            <person name="Nichols A."/>
            <person name="Cepeda A.J."/>
            <person name="Yan W."/>
            <person name="Fan B."/>
            <person name="Jiang Y."/>
            <person name="Adhikari A."/>
            <person name="Zheng C.-J."/>
            <person name="Schuster L."/>
            <person name="Cowan T.M."/>
            <person name="Smanski M.J."/>
            <person name="Chevrette M.G."/>
            <person name="De Carvalho L.P.S."/>
            <person name="Shen B."/>
        </authorList>
    </citation>
    <scope>NUCLEOTIDE SEQUENCE [LARGE SCALE GENOMIC DNA]</scope>
    <source>
        <strain evidence="5 6">NPDC051599</strain>
    </source>
</reference>
<dbReference type="InterPro" id="IPR041664">
    <property type="entry name" value="AAA_16"/>
</dbReference>